<accession>A0ABW4FM31</accession>
<keyword evidence="2" id="KW-1185">Reference proteome</keyword>
<dbReference type="RefSeq" id="WP_343979629.1">
    <property type="nucleotide sequence ID" value="NZ_BAAAJG010000011.1"/>
</dbReference>
<protein>
    <submittedName>
        <fullName evidence="1">Uncharacterized protein</fullName>
    </submittedName>
</protein>
<evidence type="ECO:0000313" key="2">
    <source>
        <dbReference type="Proteomes" id="UP001597145"/>
    </source>
</evidence>
<organism evidence="1 2">
    <name type="scientific">Pseudonocardia aurantiaca</name>
    <dbReference type="NCBI Taxonomy" id="75290"/>
    <lineage>
        <taxon>Bacteria</taxon>
        <taxon>Bacillati</taxon>
        <taxon>Actinomycetota</taxon>
        <taxon>Actinomycetes</taxon>
        <taxon>Pseudonocardiales</taxon>
        <taxon>Pseudonocardiaceae</taxon>
        <taxon>Pseudonocardia</taxon>
    </lineage>
</organism>
<proteinExistence type="predicted"/>
<name>A0ABW4FM31_9PSEU</name>
<evidence type="ECO:0000313" key="1">
    <source>
        <dbReference type="EMBL" id="MFD1531630.1"/>
    </source>
</evidence>
<reference evidence="2" key="1">
    <citation type="journal article" date="2019" name="Int. J. Syst. Evol. Microbiol.">
        <title>The Global Catalogue of Microorganisms (GCM) 10K type strain sequencing project: providing services to taxonomists for standard genome sequencing and annotation.</title>
        <authorList>
            <consortium name="The Broad Institute Genomics Platform"/>
            <consortium name="The Broad Institute Genome Sequencing Center for Infectious Disease"/>
            <person name="Wu L."/>
            <person name="Ma J."/>
        </authorList>
    </citation>
    <scope>NUCLEOTIDE SEQUENCE [LARGE SCALE GENOMIC DNA]</scope>
    <source>
        <strain evidence="2">JCM 12165</strain>
    </source>
</reference>
<comment type="caution">
    <text evidence="1">The sequence shown here is derived from an EMBL/GenBank/DDBJ whole genome shotgun (WGS) entry which is preliminary data.</text>
</comment>
<dbReference type="EMBL" id="JBHUCP010000014">
    <property type="protein sequence ID" value="MFD1531630.1"/>
    <property type="molecule type" value="Genomic_DNA"/>
</dbReference>
<sequence>MLKAVDWRWNLPPLTPCDSAARNIAEVLDFSSPPDPTAPTWPMPPVVALDRVDAAVNLTARLRLLTPRRGRAQF</sequence>
<dbReference type="Proteomes" id="UP001597145">
    <property type="component" value="Unassembled WGS sequence"/>
</dbReference>
<gene>
    <name evidence="1" type="ORF">ACFSCY_19535</name>
</gene>